<sequence>MIIIDTSGFALSEVSKTHDALVCVLSTILPNIFFLKTPNINYIKYCRNHTLLCL</sequence>
<organism evidence="1 2">
    <name type="scientific">Stephania japonica</name>
    <dbReference type="NCBI Taxonomy" id="461633"/>
    <lineage>
        <taxon>Eukaryota</taxon>
        <taxon>Viridiplantae</taxon>
        <taxon>Streptophyta</taxon>
        <taxon>Embryophyta</taxon>
        <taxon>Tracheophyta</taxon>
        <taxon>Spermatophyta</taxon>
        <taxon>Magnoliopsida</taxon>
        <taxon>Ranunculales</taxon>
        <taxon>Menispermaceae</taxon>
        <taxon>Menispermoideae</taxon>
        <taxon>Cissampelideae</taxon>
        <taxon>Stephania</taxon>
    </lineage>
</organism>
<evidence type="ECO:0000313" key="1">
    <source>
        <dbReference type="EMBL" id="KAK9153085.1"/>
    </source>
</evidence>
<name>A0AAP0PSK1_9MAGN</name>
<proteinExistence type="predicted"/>
<dbReference type="AlphaFoldDB" id="A0AAP0PSK1"/>
<reference evidence="1 2" key="1">
    <citation type="submission" date="2024-01" db="EMBL/GenBank/DDBJ databases">
        <title>Genome assemblies of Stephania.</title>
        <authorList>
            <person name="Yang L."/>
        </authorList>
    </citation>
    <scope>NUCLEOTIDE SEQUENCE [LARGE SCALE GENOMIC DNA]</scope>
    <source>
        <strain evidence="1">QJT</strain>
        <tissue evidence="1">Leaf</tissue>
    </source>
</reference>
<protein>
    <submittedName>
        <fullName evidence="1">Uncharacterized protein</fullName>
    </submittedName>
</protein>
<evidence type="ECO:0000313" key="2">
    <source>
        <dbReference type="Proteomes" id="UP001417504"/>
    </source>
</evidence>
<dbReference type="EMBL" id="JBBNAE010000001">
    <property type="protein sequence ID" value="KAK9153085.1"/>
    <property type="molecule type" value="Genomic_DNA"/>
</dbReference>
<gene>
    <name evidence="1" type="ORF">Sjap_000565</name>
</gene>
<comment type="caution">
    <text evidence="1">The sequence shown here is derived from an EMBL/GenBank/DDBJ whole genome shotgun (WGS) entry which is preliminary data.</text>
</comment>
<keyword evidence="2" id="KW-1185">Reference proteome</keyword>
<accession>A0AAP0PSK1</accession>
<dbReference type="Proteomes" id="UP001417504">
    <property type="component" value="Unassembled WGS sequence"/>
</dbReference>